<name>A0A0G4ND42_VERLO</name>
<feature type="compositionally biased region" description="Basic and acidic residues" evidence="1">
    <location>
        <begin position="54"/>
        <end position="73"/>
    </location>
</feature>
<evidence type="ECO:0000313" key="3">
    <source>
        <dbReference type="Proteomes" id="UP000045706"/>
    </source>
</evidence>
<evidence type="ECO:0000256" key="1">
    <source>
        <dbReference type="SAM" id="MobiDB-lite"/>
    </source>
</evidence>
<sequence length="73" mass="8118">SATGSRQEAHPPHRQGPACHRRCLSRCDQGEAQPASRGSLRRPRGGHQGEQGEEAGRRRGEEGRQGQERRPRL</sequence>
<accession>A0A0G4ND42</accession>
<dbReference type="EMBL" id="CVQI01034123">
    <property type="protein sequence ID" value="CRK44561.1"/>
    <property type="molecule type" value="Genomic_DNA"/>
</dbReference>
<feature type="region of interest" description="Disordered" evidence="1">
    <location>
        <begin position="1"/>
        <end position="73"/>
    </location>
</feature>
<proteinExistence type="predicted"/>
<dbReference type="AlphaFoldDB" id="A0A0G4ND42"/>
<gene>
    <name evidence="2" type="ORF">BN1723_019491</name>
</gene>
<dbReference type="Proteomes" id="UP000045706">
    <property type="component" value="Unassembled WGS sequence"/>
</dbReference>
<protein>
    <submittedName>
        <fullName evidence="2">Uncharacterized protein</fullName>
    </submittedName>
</protein>
<evidence type="ECO:0000313" key="2">
    <source>
        <dbReference type="EMBL" id="CRK44561.1"/>
    </source>
</evidence>
<organism evidence="2 3">
    <name type="scientific">Verticillium longisporum</name>
    <name type="common">Verticillium dahliae var. longisporum</name>
    <dbReference type="NCBI Taxonomy" id="100787"/>
    <lineage>
        <taxon>Eukaryota</taxon>
        <taxon>Fungi</taxon>
        <taxon>Dikarya</taxon>
        <taxon>Ascomycota</taxon>
        <taxon>Pezizomycotina</taxon>
        <taxon>Sordariomycetes</taxon>
        <taxon>Hypocreomycetidae</taxon>
        <taxon>Glomerellales</taxon>
        <taxon>Plectosphaerellaceae</taxon>
        <taxon>Verticillium</taxon>
    </lineage>
</organism>
<reference evidence="3" key="1">
    <citation type="submission" date="2015-05" db="EMBL/GenBank/DDBJ databases">
        <authorList>
            <person name="Fogelqvist Johan"/>
        </authorList>
    </citation>
    <scope>NUCLEOTIDE SEQUENCE [LARGE SCALE GENOMIC DNA]</scope>
</reference>
<feature type="non-terminal residue" evidence="2">
    <location>
        <position position="1"/>
    </location>
</feature>